<sequence>MRRNPVIPSNSWIRTHGQSWPTLVHPPICYFWDSTIQNQIGVLGSDPTYWKVVTAHEVAHQWWGQTIGFESYRDLWMSEGFANFSAAIFLIRTNKDMKEYRDFYSLLRKRLLQRNESGCDR</sequence>
<evidence type="ECO:0000313" key="3">
    <source>
        <dbReference type="Proteomes" id="UP000535182"/>
    </source>
</evidence>
<name>A0A9X0QGP5_9BACT</name>
<keyword evidence="3" id="KW-1185">Reference proteome</keyword>
<dbReference type="RefSeq" id="WP_183979197.1">
    <property type="nucleotide sequence ID" value="NZ_JACHEB010000009.1"/>
</dbReference>
<comment type="caution">
    <text evidence="2">The sequence shown here is derived from an EMBL/GenBank/DDBJ whole genome shotgun (WGS) entry which is preliminary data.</text>
</comment>
<dbReference type="InterPro" id="IPR027268">
    <property type="entry name" value="Peptidase_M4/M1_CTD_sf"/>
</dbReference>
<evidence type="ECO:0000259" key="1">
    <source>
        <dbReference type="Pfam" id="PF01433"/>
    </source>
</evidence>
<dbReference type="AlphaFoldDB" id="A0A9X0QGP5"/>
<protein>
    <recommendedName>
        <fullName evidence="1">Peptidase M1 membrane alanine aminopeptidase domain-containing protein</fullName>
    </recommendedName>
</protein>
<dbReference type="Pfam" id="PF01433">
    <property type="entry name" value="Peptidase_M1"/>
    <property type="match status" value="1"/>
</dbReference>
<proteinExistence type="predicted"/>
<dbReference type="EMBL" id="JACHEB010000009">
    <property type="protein sequence ID" value="MBB5330077.1"/>
    <property type="molecule type" value="Genomic_DNA"/>
</dbReference>
<evidence type="ECO:0000313" key="2">
    <source>
        <dbReference type="EMBL" id="MBB5330077.1"/>
    </source>
</evidence>
<reference evidence="2 3" key="1">
    <citation type="submission" date="2020-08" db="EMBL/GenBank/DDBJ databases">
        <title>Genomic Encyclopedia of Type Strains, Phase IV (KMG-V): Genome sequencing to study the core and pangenomes of soil and plant-associated prokaryotes.</title>
        <authorList>
            <person name="Whitman W."/>
        </authorList>
    </citation>
    <scope>NUCLEOTIDE SEQUENCE [LARGE SCALE GENOMIC DNA]</scope>
    <source>
        <strain evidence="2 3">X5P2</strain>
    </source>
</reference>
<dbReference type="Gene3D" id="1.10.390.10">
    <property type="entry name" value="Neutral Protease Domain 2"/>
    <property type="match status" value="1"/>
</dbReference>
<gene>
    <name evidence="2" type="ORF">HDF14_003710</name>
</gene>
<dbReference type="InterPro" id="IPR014782">
    <property type="entry name" value="Peptidase_M1_dom"/>
</dbReference>
<dbReference type="GO" id="GO:0008270">
    <property type="term" value="F:zinc ion binding"/>
    <property type="evidence" value="ECO:0007669"/>
    <property type="project" value="InterPro"/>
</dbReference>
<dbReference type="Proteomes" id="UP000535182">
    <property type="component" value="Unassembled WGS sequence"/>
</dbReference>
<accession>A0A9X0QGP5</accession>
<organism evidence="2 3">
    <name type="scientific">Tunturiibacter gelidiferens</name>
    <dbReference type="NCBI Taxonomy" id="3069689"/>
    <lineage>
        <taxon>Bacteria</taxon>
        <taxon>Pseudomonadati</taxon>
        <taxon>Acidobacteriota</taxon>
        <taxon>Terriglobia</taxon>
        <taxon>Terriglobales</taxon>
        <taxon>Acidobacteriaceae</taxon>
        <taxon>Tunturiibacter</taxon>
    </lineage>
</organism>
<dbReference type="GO" id="GO:0008237">
    <property type="term" value="F:metallopeptidase activity"/>
    <property type="evidence" value="ECO:0007669"/>
    <property type="project" value="InterPro"/>
</dbReference>
<dbReference type="SUPFAM" id="SSF55486">
    <property type="entry name" value="Metalloproteases ('zincins'), catalytic domain"/>
    <property type="match status" value="1"/>
</dbReference>
<feature type="domain" description="Peptidase M1 membrane alanine aminopeptidase" evidence="1">
    <location>
        <begin position="51"/>
        <end position="103"/>
    </location>
</feature>